<evidence type="ECO:0000313" key="1">
    <source>
        <dbReference type="EMBL" id="MBA8064334.1"/>
    </source>
</evidence>
<evidence type="ECO:0000313" key="2">
    <source>
        <dbReference type="Proteomes" id="UP000591803"/>
    </source>
</evidence>
<dbReference type="AlphaFoldDB" id="A0A7W3D7H3"/>
<sequence length="111" mass="12623">MFAGKKSAQIREILISESAWEEMTCLFAPSLIIGLKMKYNKLMMIAIVAGAFSLSGCNLEKQYLDDCEANGIDRTACFEQYHADNRANADRYQVYTENSRKLDAKKHSHHN</sequence>
<protein>
    <submittedName>
        <fullName evidence="1">Uncharacterized protein</fullName>
    </submittedName>
</protein>
<organism evidence="1 2">
    <name type="scientific">Citrobacter freundii</name>
    <dbReference type="NCBI Taxonomy" id="546"/>
    <lineage>
        <taxon>Bacteria</taxon>
        <taxon>Pseudomonadati</taxon>
        <taxon>Pseudomonadota</taxon>
        <taxon>Gammaproteobacteria</taxon>
        <taxon>Enterobacterales</taxon>
        <taxon>Enterobacteriaceae</taxon>
        <taxon>Citrobacter</taxon>
        <taxon>Citrobacter freundii complex</taxon>
    </lineage>
</organism>
<accession>A0A7W3D7H3</accession>
<reference evidence="1 2" key="1">
    <citation type="submission" date="2020-06" db="EMBL/GenBank/DDBJ databases">
        <title>REHAB project genomes.</title>
        <authorList>
            <person name="Shaw L.P."/>
        </authorList>
    </citation>
    <scope>NUCLEOTIDE SEQUENCE [LARGE SCALE GENOMIC DNA]</scope>
    <source>
        <strain evidence="1 2">RHBSTW-00116</strain>
    </source>
</reference>
<comment type="caution">
    <text evidence="1">The sequence shown here is derived from an EMBL/GenBank/DDBJ whole genome shotgun (WGS) entry which is preliminary data.</text>
</comment>
<name>A0A7W3D7H3_CITFR</name>
<dbReference type="Proteomes" id="UP000591803">
    <property type="component" value="Unassembled WGS sequence"/>
</dbReference>
<proteinExistence type="predicted"/>
<gene>
    <name evidence="1" type="ORF">HV077_18485</name>
</gene>
<dbReference type="EMBL" id="JABXRI010000001">
    <property type="protein sequence ID" value="MBA8064334.1"/>
    <property type="molecule type" value="Genomic_DNA"/>
</dbReference>